<sequence length="148" mass="16330">MKSCMRYEKIKWRKACFFTRICIKGHGIHILALAKHSHLRHPAAALPTYYESMHSVSVPKRSAIITGGTQPPSSSGTPGQPVPVSGASSSNQEPSSAVKVRPRIRTSGVFRSEILSWNIFLFIGTLESMQDILQHKNAIQRISQAFSA</sequence>
<dbReference type="Proteomes" id="UP000053424">
    <property type="component" value="Unassembled WGS sequence"/>
</dbReference>
<evidence type="ECO:0000313" key="2">
    <source>
        <dbReference type="EMBL" id="KIM44956.1"/>
    </source>
</evidence>
<gene>
    <name evidence="2" type="ORF">M413DRAFT_367429</name>
</gene>
<protein>
    <submittedName>
        <fullName evidence="2">Uncharacterized protein</fullName>
    </submittedName>
</protein>
<dbReference type="HOGENOM" id="CLU_1759040_0_0_1"/>
<keyword evidence="3" id="KW-1185">Reference proteome</keyword>
<feature type="region of interest" description="Disordered" evidence="1">
    <location>
        <begin position="61"/>
        <end position="99"/>
    </location>
</feature>
<reference evidence="2 3" key="1">
    <citation type="submission" date="2014-04" db="EMBL/GenBank/DDBJ databases">
        <authorList>
            <consortium name="DOE Joint Genome Institute"/>
            <person name="Kuo A."/>
            <person name="Gay G."/>
            <person name="Dore J."/>
            <person name="Kohler A."/>
            <person name="Nagy L.G."/>
            <person name="Floudas D."/>
            <person name="Copeland A."/>
            <person name="Barry K.W."/>
            <person name="Cichocki N."/>
            <person name="Veneault-Fourrey C."/>
            <person name="LaButti K."/>
            <person name="Lindquist E.A."/>
            <person name="Lipzen A."/>
            <person name="Lundell T."/>
            <person name="Morin E."/>
            <person name="Murat C."/>
            <person name="Sun H."/>
            <person name="Tunlid A."/>
            <person name="Henrissat B."/>
            <person name="Grigoriev I.V."/>
            <person name="Hibbett D.S."/>
            <person name="Martin F."/>
            <person name="Nordberg H.P."/>
            <person name="Cantor M.N."/>
            <person name="Hua S.X."/>
        </authorList>
    </citation>
    <scope>NUCLEOTIDE SEQUENCE [LARGE SCALE GENOMIC DNA]</scope>
    <source>
        <strain evidence="3">h7</strain>
    </source>
</reference>
<evidence type="ECO:0000313" key="3">
    <source>
        <dbReference type="Proteomes" id="UP000053424"/>
    </source>
</evidence>
<name>A0A0C3CME8_HEBCY</name>
<reference evidence="3" key="2">
    <citation type="submission" date="2015-01" db="EMBL/GenBank/DDBJ databases">
        <title>Evolutionary Origins and Diversification of the Mycorrhizal Mutualists.</title>
        <authorList>
            <consortium name="DOE Joint Genome Institute"/>
            <consortium name="Mycorrhizal Genomics Consortium"/>
            <person name="Kohler A."/>
            <person name="Kuo A."/>
            <person name="Nagy L.G."/>
            <person name="Floudas D."/>
            <person name="Copeland A."/>
            <person name="Barry K.W."/>
            <person name="Cichocki N."/>
            <person name="Veneault-Fourrey C."/>
            <person name="LaButti K."/>
            <person name="Lindquist E.A."/>
            <person name="Lipzen A."/>
            <person name="Lundell T."/>
            <person name="Morin E."/>
            <person name="Murat C."/>
            <person name="Riley R."/>
            <person name="Ohm R."/>
            <person name="Sun H."/>
            <person name="Tunlid A."/>
            <person name="Henrissat B."/>
            <person name="Grigoriev I.V."/>
            <person name="Hibbett D.S."/>
            <person name="Martin F."/>
        </authorList>
    </citation>
    <scope>NUCLEOTIDE SEQUENCE [LARGE SCALE GENOMIC DNA]</scope>
    <source>
        <strain evidence="3">h7</strain>
    </source>
</reference>
<evidence type="ECO:0000256" key="1">
    <source>
        <dbReference type="SAM" id="MobiDB-lite"/>
    </source>
</evidence>
<feature type="compositionally biased region" description="Low complexity" evidence="1">
    <location>
        <begin position="67"/>
        <end position="86"/>
    </location>
</feature>
<accession>A0A0C3CME8</accession>
<proteinExistence type="predicted"/>
<organism evidence="2 3">
    <name type="scientific">Hebeloma cylindrosporum</name>
    <dbReference type="NCBI Taxonomy" id="76867"/>
    <lineage>
        <taxon>Eukaryota</taxon>
        <taxon>Fungi</taxon>
        <taxon>Dikarya</taxon>
        <taxon>Basidiomycota</taxon>
        <taxon>Agaricomycotina</taxon>
        <taxon>Agaricomycetes</taxon>
        <taxon>Agaricomycetidae</taxon>
        <taxon>Agaricales</taxon>
        <taxon>Agaricineae</taxon>
        <taxon>Hymenogastraceae</taxon>
        <taxon>Hebeloma</taxon>
    </lineage>
</organism>
<dbReference type="AlphaFoldDB" id="A0A0C3CME8"/>
<dbReference type="EMBL" id="KN831773">
    <property type="protein sequence ID" value="KIM44956.1"/>
    <property type="molecule type" value="Genomic_DNA"/>
</dbReference>